<sequence>MPEADILPDEAEERLTATCRTTVGDQLRSVTYFTRSDFERVYFREDLEQDVDLMGFIGTEWQDFKLTTDTYQASELGDYRYTLRVFENGYLVRIATDSAGVVVTTDGLELRDFDELARAVASTLDEWQSGGQAESSN</sequence>
<accession>V4GTU6</accession>
<name>V4GTU6_9EURY</name>
<dbReference type="EMBL" id="ASGZ01000028">
    <property type="protein sequence ID" value="ESP88546.1"/>
    <property type="molecule type" value="Genomic_DNA"/>
</dbReference>
<dbReference type="Proteomes" id="UP000017840">
    <property type="component" value="Unassembled WGS sequence"/>
</dbReference>
<dbReference type="Pfam" id="PF24366">
    <property type="entry name" value="DUF7522"/>
    <property type="match status" value="1"/>
</dbReference>
<dbReference type="OrthoDB" id="256252at2157"/>
<dbReference type="RefSeq" id="WP_023394345.1">
    <property type="nucleotide sequence ID" value="NZ_ASGZ01000028.1"/>
</dbReference>
<dbReference type="InterPro" id="IPR055944">
    <property type="entry name" value="DUF7522"/>
</dbReference>
<protein>
    <submittedName>
        <fullName evidence="1">Uncharacterized protein</fullName>
    </submittedName>
</protein>
<evidence type="ECO:0000313" key="2">
    <source>
        <dbReference type="Proteomes" id="UP000017840"/>
    </source>
</evidence>
<dbReference type="eggNOG" id="arCOG07569">
    <property type="taxonomic scope" value="Archaea"/>
</dbReference>
<dbReference type="AlphaFoldDB" id="V4GTU6"/>
<proteinExistence type="predicted"/>
<comment type="caution">
    <text evidence="1">The sequence shown here is derived from an EMBL/GenBank/DDBJ whole genome shotgun (WGS) entry which is preliminary data.</text>
</comment>
<reference evidence="1 2" key="1">
    <citation type="journal article" date="2013" name="Genome Announc.">
        <title>Draft Genome Sequence of 'Candidatus Halobonum tyrrellensis' Strain G22, Isolated from the Hypersaline Waters of Lake Tyrrell, Australia.</title>
        <authorList>
            <person name="Ugalde J.A."/>
            <person name="Narasingarao P."/>
            <person name="Kuo S."/>
            <person name="Podell S."/>
            <person name="Allen E.E."/>
        </authorList>
    </citation>
    <scope>NUCLEOTIDE SEQUENCE [LARGE SCALE GENOMIC DNA]</scope>
    <source>
        <strain evidence="1 2">G22</strain>
    </source>
</reference>
<organism evidence="1 2">
    <name type="scientific">Candidatus Halobonum tyrrellensis G22</name>
    <dbReference type="NCBI Taxonomy" id="1324957"/>
    <lineage>
        <taxon>Archaea</taxon>
        <taxon>Methanobacteriati</taxon>
        <taxon>Methanobacteriota</taxon>
        <taxon>Stenosarchaea group</taxon>
        <taxon>Halobacteria</taxon>
        <taxon>Halobacteriales</taxon>
        <taxon>Haloferacaceae</taxon>
        <taxon>Candidatus Halobonum</taxon>
    </lineage>
</organism>
<evidence type="ECO:0000313" key="1">
    <source>
        <dbReference type="EMBL" id="ESP88546.1"/>
    </source>
</evidence>
<gene>
    <name evidence="1" type="ORF">K933_08802</name>
</gene>
<keyword evidence="2" id="KW-1185">Reference proteome</keyword>